<evidence type="ECO:0000313" key="9">
    <source>
        <dbReference type="Proteomes" id="UP000231179"/>
    </source>
</evidence>
<dbReference type="InterPro" id="IPR006204">
    <property type="entry name" value="GHMP_kinase_N_dom"/>
</dbReference>
<dbReference type="PANTHER" id="PTHR43527">
    <property type="entry name" value="4-DIPHOSPHOCYTIDYL-2-C-METHYL-D-ERYTHRITOL KINASE, CHLOROPLASTIC"/>
    <property type="match status" value="1"/>
</dbReference>
<dbReference type="HAMAP" id="MF_00061">
    <property type="entry name" value="IspE"/>
    <property type="match status" value="1"/>
</dbReference>
<evidence type="ECO:0000256" key="2">
    <source>
        <dbReference type="ARBA" id="ARBA00022679"/>
    </source>
</evidence>
<dbReference type="SUPFAM" id="SSF55060">
    <property type="entry name" value="GHMP Kinase, C-terminal domain"/>
    <property type="match status" value="1"/>
</dbReference>
<feature type="active site" evidence="6">
    <location>
        <position position="8"/>
    </location>
</feature>
<evidence type="ECO:0000256" key="4">
    <source>
        <dbReference type="ARBA" id="ARBA00022777"/>
    </source>
</evidence>
<gene>
    <name evidence="6 8" type="primary">ispE</name>
    <name evidence="8" type="ORF">SCLAR_v1c13730</name>
</gene>
<dbReference type="GO" id="GO:0016114">
    <property type="term" value="P:terpenoid biosynthetic process"/>
    <property type="evidence" value="ECO:0007669"/>
    <property type="project" value="InterPro"/>
</dbReference>
<accession>A0A2K8KMK3</accession>
<dbReference type="PANTHER" id="PTHR43527:SF2">
    <property type="entry name" value="4-DIPHOSPHOCYTIDYL-2-C-METHYL-D-ERYTHRITOL KINASE, CHLOROPLASTIC"/>
    <property type="match status" value="1"/>
</dbReference>
<dbReference type="GO" id="GO:0005524">
    <property type="term" value="F:ATP binding"/>
    <property type="evidence" value="ECO:0007669"/>
    <property type="project" value="UniProtKB-UniRule"/>
</dbReference>
<protein>
    <recommendedName>
        <fullName evidence="1 6">4-diphosphocytidyl-2-C-methyl-D-erythritol kinase</fullName>
        <shortName evidence="6">CMK</shortName>
        <ecNumber evidence="6">2.7.1.148</ecNumber>
    </recommendedName>
    <alternativeName>
        <fullName evidence="6">4-(cytidine-5'-diphospho)-2-C-methyl-D-erythritol kinase</fullName>
    </alternativeName>
</protein>
<reference evidence="8 9" key="1">
    <citation type="submission" date="2017-11" db="EMBL/GenBank/DDBJ databases">
        <title>Complete genome sequence of Spiroplasma clarkii CN-5 (DSM 19994).</title>
        <authorList>
            <person name="Tsai Y.-M."/>
            <person name="Chang A."/>
            <person name="Lo W.-S."/>
            <person name="Kuo C.-H."/>
        </authorList>
    </citation>
    <scope>NUCLEOTIDE SEQUENCE [LARGE SCALE GENOMIC DNA]</scope>
    <source>
        <strain evidence="8 9">CN-5</strain>
    </source>
</reference>
<keyword evidence="3 6" id="KW-0547">Nucleotide-binding</keyword>
<evidence type="ECO:0000256" key="3">
    <source>
        <dbReference type="ARBA" id="ARBA00022741"/>
    </source>
</evidence>
<organism evidence="8 9">
    <name type="scientific">Spiroplasma clarkii</name>
    <dbReference type="NCBI Taxonomy" id="2139"/>
    <lineage>
        <taxon>Bacteria</taxon>
        <taxon>Bacillati</taxon>
        <taxon>Mycoplasmatota</taxon>
        <taxon>Mollicutes</taxon>
        <taxon>Entomoplasmatales</taxon>
        <taxon>Spiroplasmataceae</taxon>
        <taxon>Spiroplasma</taxon>
    </lineage>
</organism>
<dbReference type="RefSeq" id="WP_100255195.1">
    <property type="nucleotide sequence ID" value="NZ_CP024870.1"/>
</dbReference>
<evidence type="ECO:0000256" key="1">
    <source>
        <dbReference type="ARBA" id="ARBA00017473"/>
    </source>
</evidence>
<dbReference type="InterPro" id="IPR020568">
    <property type="entry name" value="Ribosomal_Su5_D2-typ_SF"/>
</dbReference>
<evidence type="ECO:0000256" key="5">
    <source>
        <dbReference type="ARBA" id="ARBA00022840"/>
    </source>
</evidence>
<evidence type="ECO:0000313" key="8">
    <source>
        <dbReference type="EMBL" id="ATX71671.1"/>
    </source>
</evidence>
<dbReference type="Gene3D" id="3.30.230.10">
    <property type="match status" value="1"/>
</dbReference>
<evidence type="ECO:0000259" key="7">
    <source>
        <dbReference type="Pfam" id="PF00288"/>
    </source>
</evidence>
<dbReference type="EMBL" id="CP024870">
    <property type="protein sequence ID" value="ATX71671.1"/>
    <property type="molecule type" value="Genomic_DNA"/>
</dbReference>
<dbReference type="EC" id="2.7.1.148" evidence="6"/>
<keyword evidence="5 6" id="KW-0067">ATP-binding</keyword>
<dbReference type="Proteomes" id="UP000231179">
    <property type="component" value="Chromosome"/>
</dbReference>
<dbReference type="InterPro" id="IPR014721">
    <property type="entry name" value="Ribsml_uS5_D2-typ_fold_subgr"/>
</dbReference>
<keyword evidence="6" id="KW-0414">Isoprene biosynthesis</keyword>
<feature type="active site" evidence="6">
    <location>
        <position position="129"/>
    </location>
</feature>
<feature type="domain" description="GHMP kinase N-terminal" evidence="7">
    <location>
        <begin position="63"/>
        <end position="128"/>
    </location>
</feature>
<sequence>MKIKAYAKVNLNLFVEPLDSNGLHKINSTMTLVQDFYDIIKIKKSKIDRDSIISNSSLLEKSNFIFEVLDLLRSEGEIDGFYKIKLKKNLPIGSGLGGGTADAIAVYLGLVKNRNKQLDQKVAAKIGYDSYFFLSGFKTAQVSGYGEKVIELNELKVVKKDLILPNIECETKKVYEKFDEVGFEVSNQNHLTKAALSLYPKLTEYTKIGIMSGSGSTFIKLAKISKIKKDITK</sequence>
<evidence type="ECO:0000256" key="6">
    <source>
        <dbReference type="HAMAP-Rule" id="MF_00061"/>
    </source>
</evidence>
<comment type="caution">
    <text evidence="6">Lacks conserved residue(s) required for the propagation of feature annotation.</text>
</comment>
<dbReference type="UniPathway" id="UPA00056">
    <property type="reaction ID" value="UER00094"/>
</dbReference>
<name>A0A2K8KMK3_9MOLU</name>
<dbReference type="AlphaFoldDB" id="A0A2K8KMK3"/>
<comment type="catalytic activity">
    <reaction evidence="6">
        <text>4-CDP-2-C-methyl-D-erythritol + ATP = 4-CDP-2-C-methyl-D-erythritol 2-phosphate + ADP + H(+)</text>
        <dbReference type="Rhea" id="RHEA:18437"/>
        <dbReference type="ChEBI" id="CHEBI:15378"/>
        <dbReference type="ChEBI" id="CHEBI:30616"/>
        <dbReference type="ChEBI" id="CHEBI:57823"/>
        <dbReference type="ChEBI" id="CHEBI:57919"/>
        <dbReference type="ChEBI" id="CHEBI:456216"/>
        <dbReference type="EC" id="2.7.1.148"/>
    </reaction>
</comment>
<dbReference type="GO" id="GO:0050515">
    <property type="term" value="F:4-(cytidine 5'-diphospho)-2-C-methyl-D-erythritol kinase activity"/>
    <property type="evidence" value="ECO:0007669"/>
    <property type="project" value="UniProtKB-UniRule"/>
</dbReference>
<proteinExistence type="inferred from homology"/>
<dbReference type="SUPFAM" id="SSF54211">
    <property type="entry name" value="Ribosomal protein S5 domain 2-like"/>
    <property type="match status" value="1"/>
</dbReference>
<comment type="similarity">
    <text evidence="6">Belongs to the GHMP kinase family. IspE subfamily.</text>
</comment>
<keyword evidence="9" id="KW-1185">Reference proteome</keyword>
<comment type="function">
    <text evidence="6">Catalyzes the phosphorylation of the position 2 hydroxy group of 4-diphosphocytidyl-2C-methyl-D-erythritol.</text>
</comment>
<dbReference type="InterPro" id="IPR004424">
    <property type="entry name" value="IspE"/>
</dbReference>
<comment type="pathway">
    <text evidence="6">Isoprenoid biosynthesis; isopentenyl diphosphate biosynthesis via DXP pathway; isopentenyl diphosphate from 1-deoxy-D-xylulose 5-phosphate: step 3/6.</text>
</comment>
<dbReference type="GO" id="GO:0019288">
    <property type="term" value="P:isopentenyl diphosphate biosynthetic process, methylerythritol 4-phosphate pathway"/>
    <property type="evidence" value="ECO:0007669"/>
    <property type="project" value="UniProtKB-UniRule"/>
</dbReference>
<dbReference type="InterPro" id="IPR036554">
    <property type="entry name" value="GHMP_kinase_C_sf"/>
</dbReference>
<keyword evidence="2 6" id="KW-0808">Transferase</keyword>
<dbReference type="Pfam" id="PF00288">
    <property type="entry name" value="GHMP_kinases_N"/>
    <property type="match status" value="1"/>
</dbReference>
<keyword evidence="4 6" id="KW-0418">Kinase</keyword>